<dbReference type="InterPro" id="IPR011990">
    <property type="entry name" value="TPR-like_helical_dom_sf"/>
</dbReference>
<dbReference type="Gene3D" id="1.25.40.10">
    <property type="entry name" value="Tetratricopeptide repeat domain"/>
    <property type="match status" value="2"/>
</dbReference>
<organism evidence="2 3">
    <name type="scientific">Leucobacter chromiisoli</name>
    <dbReference type="NCBI Taxonomy" id="2796471"/>
    <lineage>
        <taxon>Bacteria</taxon>
        <taxon>Bacillati</taxon>
        <taxon>Actinomycetota</taxon>
        <taxon>Actinomycetes</taxon>
        <taxon>Micrococcales</taxon>
        <taxon>Microbacteriaceae</taxon>
        <taxon>Leucobacter</taxon>
    </lineage>
</organism>
<protein>
    <submittedName>
        <fullName evidence="2">Uncharacterized protein</fullName>
    </submittedName>
</protein>
<dbReference type="SUPFAM" id="SSF48452">
    <property type="entry name" value="TPR-like"/>
    <property type="match status" value="1"/>
</dbReference>
<dbReference type="RefSeq" id="WP_200114205.1">
    <property type="nucleotide sequence ID" value="NZ_JAEHOH010000005.1"/>
</dbReference>
<sequence>MELVFDLAEAINIGFGAVAGAAAGETAGASVALFRERLADRGARRRLTQALTAEIRHTPSLGEGLRQRLTELAGERNLAALLHPGETELTDAQREWQRLLGDRPEALVDDLNARLRQAGTDAIVSTLPLEGRLLHARVGDIQERLERSEVRDSRREALLEELNARLAGLQRDLQHLIEGAGAASVSAVSASDAASHHRTSVIERLAAEEFRGRERELAAIAEFVAPRGDDGGQWWWWLAGPWAGKTALMARLALRPPAGARVASAFIIGRQPAYADSDALYAALMPQLALIAGIDRGDFPNEAQSRSLIFAQLLTLAAARASEQGERLLLLVDGLDEDQGPLLPTPKPSVASSLPERLPHNVRVVIASRSNPPLPPDLGDDHPLRSVRRRELETSPVASAAERRATDEIDRILDTADRHGSRYGRDALACLAAAGTALTARDLAELTGQHPRDLGRLMSSTSGRSFTVAESPDGAPAYSLGHDMLDRVVVTDHLETRVRGPEETAVSGTEAEAELRRYRADRFAALSPWRERLARWGAEWAEHGWPEETPDYLLSPTYPALLCSDAALQGQAVSVVCDDRRIERLRARDHGEGEVLGQLAEMARSLLEHWAGAGDGFDRLGEVLRYLHLYSLRNSRFPLELPAGFARLGQEQEALGLAASVPLPRRRATALTHVSETLIEVGRTALALRAARDALAAVNTIDDPEDRCSALAELLPVLARAGDPEAAESALRDAVDGSRAIAYAPVRGRALVSVAAALLDAGQTEVARDVARDALETSREALTVALDVADKTGNGTGIGGAEVVMRNALQLLASAGEPEEALREARGIKNPSLFAETLALLAGVASRTGDAASADSLCREAASTVEALSSLETDDGDFYRWGIASVIAPLLVDAGSADLGVGLAREIPWDGMRGRTMVEAVSALVRSGNTEGARRLAPEALVSVRAIHHEWTRYSVLHAAVSVLADLGDPDAAYEALREIPEEQRWQDVRAGVVASLARGGSAARALELAREIPVGEERSAALCGSALILSERGEAETALPALREALDAARSGTGVYRQDEEIVDAAPDLVAVYGAETAIAEARGLDAAVQRGRAFAGIAHALASGGERKAAVGAVWEALAEACVVGEDFDRSRPPADVVPVLRRAEDEDRALGELGAKSRVMLREEVLAALAPAVAALGESSAALELARSITDDSRRCRAMGSAARALRDVPDAVSEARAAILSIASVWMRPTRDNLPGVWRDRSMVRVVLALADLGDIDAAREAADLLDPGTALVHGLAGVARGLAEARGHDALPDVLEALDMLEDVLRWAASVGPGHHRDMELDAAVDALVLVVEAITTIEKRSAPNELRPAAEGTATLGARVPPLEEPLRSLDELRARAARLLGEMWVAMGHPWAGWRALAALAPDAFARVVDERLLSAA</sequence>
<name>A0A934Q5W2_9MICO</name>
<dbReference type="EMBL" id="JAEHOH010000005">
    <property type="protein sequence ID" value="MBK0418238.1"/>
    <property type="molecule type" value="Genomic_DNA"/>
</dbReference>
<gene>
    <name evidence="2" type="ORF">JD276_04235</name>
</gene>
<evidence type="ECO:0000313" key="3">
    <source>
        <dbReference type="Proteomes" id="UP000608530"/>
    </source>
</evidence>
<proteinExistence type="predicted"/>
<feature type="region of interest" description="Disordered" evidence="1">
    <location>
        <begin position="368"/>
        <end position="403"/>
    </location>
</feature>
<feature type="compositionally biased region" description="Basic and acidic residues" evidence="1">
    <location>
        <begin position="379"/>
        <end position="393"/>
    </location>
</feature>
<reference evidence="2" key="1">
    <citation type="submission" date="2020-12" db="EMBL/GenBank/DDBJ databases">
        <title>Leucobacter sp. CAS1, isolated from Chromium sludge.</title>
        <authorList>
            <person name="Xu Z."/>
        </authorList>
    </citation>
    <scope>NUCLEOTIDE SEQUENCE</scope>
    <source>
        <strain evidence="2">CSA1</strain>
    </source>
</reference>
<comment type="caution">
    <text evidence="2">The sequence shown here is derived from an EMBL/GenBank/DDBJ whole genome shotgun (WGS) entry which is preliminary data.</text>
</comment>
<dbReference type="Proteomes" id="UP000608530">
    <property type="component" value="Unassembled WGS sequence"/>
</dbReference>
<accession>A0A934Q5W2</accession>
<keyword evidence="3" id="KW-1185">Reference proteome</keyword>
<evidence type="ECO:0000256" key="1">
    <source>
        <dbReference type="SAM" id="MobiDB-lite"/>
    </source>
</evidence>
<evidence type="ECO:0000313" key="2">
    <source>
        <dbReference type="EMBL" id="MBK0418238.1"/>
    </source>
</evidence>